<keyword evidence="1" id="KW-1133">Transmembrane helix</keyword>
<protein>
    <submittedName>
        <fullName evidence="2">DUF2975 domain-containing protein</fullName>
    </submittedName>
</protein>
<keyword evidence="1" id="KW-0812">Transmembrane</keyword>
<evidence type="ECO:0000313" key="3">
    <source>
        <dbReference type="Proteomes" id="UP000516160"/>
    </source>
</evidence>
<feature type="transmembrane region" description="Helical" evidence="1">
    <location>
        <begin position="12"/>
        <end position="32"/>
    </location>
</feature>
<dbReference type="AlphaFoldDB" id="A0A7G9WBE7"/>
<name>A0A7G9WBE7_ALKCA</name>
<dbReference type="KEGG" id="acae:HYG86_15155"/>
<dbReference type="RefSeq" id="WP_213166407.1">
    <property type="nucleotide sequence ID" value="NZ_CP058559.1"/>
</dbReference>
<dbReference type="InterPro" id="IPR021354">
    <property type="entry name" value="DUF2975"/>
</dbReference>
<dbReference type="Proteomes" id="UP000516160">
    <property type="component" value="Chromosome"/>
</dbReference>
<gene>
    <name evidence="2" type="ORF">HYG86_15155</name>
</gene>
<accession>A0A7G9WBE7</accession>
<sequence length="153" mass="17192">MIKNSLIFLLKFAIFALGTIIFALCVFWLPWAARTMAELHPEVSYLKYPVLFGIYATAVPFYMALYKSLLILRLVANKDTFSQKSVVALDHIKNCAFIILGFYIIGFIGLTMLDSIDPFTTLLALAIMVLTMVIAIFAAVLKQRLKLCKTLDS</sequence>
<keyword evidence="1" id="KW-0472">Membrane</keyword>
<keyword evidence="3" id="KW-1185">Reference proteome</keyword>
<reference evidence="2 3" key="1">
    <citation type="submission" date="2020-07" db="EMBL/GenBank/DDBJ databases">
        <title>Alkalicella. sp. LB2 genome.</title>
        <authorList>
            <person name="Postec A."/>
            <person name="Quemeneur M."/>
        </authorList>
    </citation>
    <scope>NUCLEOTIDE SEQUENCE [LARGE SCALE GENOMIC DNA]</scope>
    <source>
        <strain evidence="2 3">LB2</strain>
    </source>
</reference>
<evidence type="ECO:0000313" key="2">
    <source>
        <dbReference type="EMBL" id="QNO16009.1"/>
    </source>
</evidence>
<proteinExistence type="predicted"/>
<feature type="transmembrane region" description="Helical" evidence="1">
    <location>
        <begin position="119"/>
        <end position="141"/>
    </location>
</feature>
<organism evidence="2 3">
    <name type="scientific">Alkalicella caledoniensis</name>
    <dbReference type="NCBI Taxonomy" id="2731377"/>
    <lineage>
        <taxon>Bacteria</taxon>
        <taxon>Bacillati</taxon>
        <taxon>Bacillota</taxon>
        <taxon>Clostridia</taxon>
        <taxon>Eubacteriales</taxon>
        <taxon>Proteinivoracaceae</taxon>
        <taxon>Alkalicella</taxon>
    </lineage>
</organism>
<dbReference type="Pfam" id="PF11188">
    <property type="entry name" value="DUF2975"/>
    <property type="match status" value="1"/>
</dbReference>
<dbReference type="EMBL" id="CP058559">
    <property type="protein sequence ID" value="QNO16009.1"/>
    <property type="molecule type" value="Genomic_DNA"/>
</dbReference>
<feature type="transmembrane region" description="Helical" evidence="1">
    <location>
        <begin position="52"/>
        <end position="75"/>
    </location>
</feature>
<feature type="transmembrane region" description="Helical" evidence="1">
    <location>
        <begin position="95"/>
        <end position="113"/>
    </location>
</feature>
<evidence type="ECO:0000256" key="1">
    <source>
        <dbReference type="SAM" id="Phobius"/>
    </source>
</evidence>